<feature type="domain" description="ABC transporter" evidence="8">
    <location>
        <begin position="5"/>
        <end position="235"/>
    </location>
</feature>
<dbReference type="InterPro" id="IPR050093">
    <property type="entry name" value="ABC_SmlMolc_Importer"/>
</dbReference>
<evidence type="ECO:0000259" key="8">
    <source>
        <dbReference type="PROSITE" id="PS50893"/>
    </source>
</evidence>
<evidence type="ECO:0000256" key="5">
    <source>
        <dbReference type="ARBA" id="ARBA00022840"/>
    </source>
</evidence>
<dbReference type="InterPro" id="IPR040582">
    <property type="entry name" value="OB_MalK-like"/>
</dbReference>
<evidence type="ECO:0000313" key="9">
    <source>
        <dbReference type="EMBL" id="PQJ62610.1"/>
    </source>
</evidence>
<dbReference type="GO" id="GO:0016887">
    <property type="term" value="F:ATP hydrolysis activity"/>
    <property type="evidence" value="ECO:0007669"/>
    <property type="project" value="InterPro"/>
</dbReference>
<keyword evidence="2" id="KW-1003">Cell membrane</keyword>
<proteinExistence type="predicted"/>
<keyword evidence="7" id="KW-0472">Membrane</keyword>
<dbReference type="PROSITE" id="PS50893">
    <property type="entry name" value="ABC_TRANSPORTER_2"/>
    <property type="match status" value="1"/>
</dbReference>
<dbReference type="InterPro" id="IPR017871">
    <property type="entry name" value="ABC_transporter-like_CS"/>
</dbReference>
<name>A0A2S7VLQ5_PHOAN</name>
<dbReference type="Pfam" id="PF17912">
    <property type="entry name" value="OB_MalK"/>
    <property type="match status" value="1"/>
</dbReference>
<dbReference type="Gene3D" id="2.40.50.100">
    <property type="match status" value="1"/>
</dbReference>
<evidence type="ECO:0000256" key="7">
    <source>
        <dbReference type="ARBA" id="ARBA00023136"/>
    </source>
</evidence>
<dbReference type="FunFam" id="3.40.50.300:FF:000425">
    <property type="entry name" value="Probable ABC transporter, ATP-binding subunit"/>
    <property type="match status" value="1"/>
</dbReference>
<dbReference type="PANTHER" id="PTHR42781">
    <property type="entry name" value="SPERMIDINE/PUTRESCINE IMPORT ATP-BINDING PROTEIN POTA"/>
    <property type="match status" value="1"/>
</dbReference>
<organism evidence="9 10">
    <name type="scientific">Photobacterium angustum</name>
    <dbReference type="NCBI Taxonomy" id="661"/>
    <lineage>
        <taxon>Bacteria</taxon>
        <taxon>Pseudomonadati</taxon>
        <taxon>Pseudomonadota</taxon>
        <taxon>Gammaproteobacteria</taxon>
        <taxon>Vibrionales</taxon>
        <taxon>Vibrionaceae</taxon>
        <taxon>Photobacterium</taxon>
    </lineage>
</organism>
<keyword evidence="3" id="KW-0997">Cell inner membrane</keyword>
<accession>A0A2S7VLQ5</accession>
<evidence type="ECO:0000256" key="4">
    <source>
        <dbReference type="ARBA" id="ARBA00022741"/>
    </source>
</evidence>
<evidence type="ECO:0000313" key="10">
    <source>
        <dbReference type="Proteomes" id="UP000238730"/>
    </source>
</evidence>
<dbReference type="SMART" id="SM00382">
    <property type="entry name" value="AAA"/>
    <property type="match status" value="1"/>
</dbReference>
<evidence type="ECO:0000256" key="3">
    <source>
        <dbReference type="ARBA" id="ARBA00022519"/>
    </source>
</evidence>
<dbReference type="PROSITE" id="PS00211">
    <property type="entry name" value="ABC_TRANSPORTER_1"/>
    <property type="match status" value="1"/>
</dbReference>
<dbReference type="SUPFAM" id="SSF52540">
    <property type="entry name" value="P-loop containing nucleoside triphosphate hydrolases"/>
    <property type="match status" value="1"/>
</dbReference>
<dbReference type="GO" id="GO:0005524">
    <property type="term" value="F:ATP binding"/>
    <property type="evidence" value="ECO:0007669"/>
    <property type="project" value="UniProtKB-KW"/>
</dbReference>
<dbReference type="EMBL" id="MSCJ01000003">
    <property type="protein sequence ID" value="PQJ62610.1"/>
    <property type="molecule type" value="Genomic_DNA"/>
</dbReference>
<dbReference type="Pfam" id="PF00005">
    <property type="entry name" value="ABC_tran"/>
    <property type="match status" value="1"/>
</dbReference>
<dbReference type="InterPro" id="IPR003439">
    <property type="entry name" value="ABC_transporter-like_ATP-bd"/>
</dbReference>
<dbReference type="InterPro" id="IPR008995">
    <property type="entry name" value="Mo/tungstate-bd_C_term_dom"/>
</dbReference>
<dbReference type="InterPro" id="IPR027417">
    <property type="entry name" value="P-loop_NTPase"/>
</dbReference>
<dbReference type="SUPFAM" id="SSF50331">
    <property type="entry name" value="MOP-like"/>
    <property type="match status" value="1"/>
</dbReference>
<evidence type="ECO:0000256" key="2">
    <source>
        <dbReference type="ARBA" id="ARBA00022475"/>
    </source>
</evidence>
<dbReference type="PANTHER" id="PTHR42781:SF5">
    <property type="entry name" value="PUTRESCINE TRANSPORT ATP-BINDING PROTEIN POTG"/>
    <property type="match status" value="1"/>
</dbReference>
<dbReference type="InterPro" id="IPR017666">
    <property type="entry name" value="AminoethylPonate_ABC_PhnT2"/>
</dbReference>
<protein>
    <submittedName>
        <fullName evidence="9">Phosphonate ABC transporter ATP-binding protein</fullName>
    </submittedName>
</protein>
<dbReference type="OrthoDB" id="9802264at2"/>
<comment type="caution">
    <text evidence="9">The sequence shown here is derived from an EMBL/GenBank/DDBJ whole genome shotgun (WGS) entry which is preliminary data.</text>
</comment>
<reference evidence="9 10" key="1">
    <citation type="submission" date="2016-12" db="EMBL/GenBank/DDBJ databases">
        <title>Diversity of luminous bacteria.</title>
        <authorList>
            <person name="Yoshizawa S."/>
            <person name="Kogure K."/>
        </authorList>
    </citation>
    <scope>NUCLEOTIDE SEQUENCE [LARGE SCALE GENOMIC DNA]</scope>
    <source>
        <strain evidence="9 10">LC1-200</strain>
    </source>
</reference>
<keyword evidence="6" id="KW-1278">Translocase</keyword>
<keyword evidence="1" id="KW-0813">Transport</keyword>
<dbReference type="InterPro" id="IPR003593">
    <property type="entry name" value="AAA+_ATPase"/>
</dbReference>
<evidence type="ECO:0000256" key="1">
    <source>
        <dbReference type="ARBA" id="ARBA00022448"/>
    </source>
</evidence>
<sequence length="357" mass="39780">MSTYLQIDNLCKHFGQFTALKNISLAINKGEFICFLGPSGCGKTTLLRAIAGMDIASSGHIIQDGKDTTFLAPEKRDFGIVFQSYALFPNLTVSENIALGLRNQGKSHKTASDIVTYWLELIGLPDSGEKYPSQLSGGQQQRIALARALALSPGLLLLDEPLSALDAKVRTHLRDEICQLQRKLGITTIMVTHDQEEALSMADRIVVMNHGVIEQVGTPEEIYQNPASRFVAEFVGSMNFIDASVVSDDKIRIGETLLPSPNEHLNRGQRIELGLRPEDIHFTDNNQQSAYSIPVQVEDLEFQGTYVRANCRLQGYNPTKNIKVDVPIRELRRLAIKEGHFLFVNITQQYTHIFKAQ</sequence>
<keyword evidence="5 9" id="KW-0067">ATP-binding</keyword>
<evidence type="ECO:0000256" key="6">
    <source>
        <dbReference type="ARBA" id="ARBA00022967"/>
    </source>
</evidence>
<dbReference type="GO" id="GO:0015697">
    <property type="term" value="P:quaternary ammonium group transport"/>
    <property type="evidence" value="ECO:0007669"/>
    <property type="project" value="UniProtKB-ARBA"/>
</dbReference>
<dbReference type="AlphaFoldDB" id="A0A2S7VLQ5"/>
<dbReference type="NCBIfam" id="TIGR03265">
    <property type="entry name" value="PhnT2"/>
    <property type="match status" value="1"/>
</dbReference>
<keyword evidence="4" id="KW-0547">Nucleotide-binding</keyword>
<gene>
    <name evidence="9" type="ORF">BTO08_20510</name>
</gene>
<dbReference type="Gene3D" id="3.40.50.300">
    <property type="entry name" value="P-loop containing nucleotide triphosphate hydrolases"/>
    <property type="match status" value="1"/>
</dbReference>
<dbReference type="Proteomes" id="UP000238730">
    <property type="component" value="Unassembled WGS sequence"/>
</dbReference>